<organism evidence="3 4">
    <name type="scientific">Steccherinum ochraceum</name>
    <dbReference type="NCBI Taxonomy" id="92696"/>
    <lineage>
        <taxon>Eukaryota</taxon>
        <taxon>Fungi</taxon>
        <taxon>Dikarya</taxon>
        <taxon>Basidiomycota</taxon>
        <taxon>Agaricomycotina</taxon>
        <taxon>Agaricomycetes</taxon>
        <taxon>Polyporales</taxon>
        <taxon>Steccherinaceae</taxon>
        <taxon>Steccherinum</taxon>
    </lineage>
</organism>
<dbReference type="EMBL" id="RWJN01000638">
    <property type="protein sequence ID" value="TCD60211.1"/>
    <property type="molecule type" value="Genomic_DNA"/>
</dbReference>
<dbReference type="InterPro" id="IPR008266">
    <property type="entry name" value="Tyr_kinase_AS"/>
</dbReference>
<dbReference type="PROSITE" id="PS00109">
    <property type="entry name" value="PROTEIN_KINASE_TYR"/>
    <property type="match status" value="1"/>
</dbReference>
<reference evidence="3 4" key="1">
    <citation type="submission" date="2018-11" db="EMBL/GenBank/DDBJ databases">
        <title>Genome assembly of Steccherinum ochraceum LE-BIN_3174, the white-rot fungus of the Steccherinaceae family (The Residual Polyporoid clade, Polyporales, Basidiomycota).</title>
        <authorList>
            <person name="Fedorova T.V."/>
            <person name="Glazunova O.A."/>
            <person name="Landesman E.O."/>
            <person name="Moiseenko K.V."/>
            <person name="Psurtseva N.V."/>
            <person name="Savinova O.S."/>
            <person name="Shakhova N.V."/>
            <person name="Tyazhelova T.V."/>
            <person name="Vasina D.V."/>
        </authorList>
    </citation>
    <scope>NUCLEOTIDE SEQUENCE [LARGE SCALE GENOMIC DNA]</scope>
    <source>
        <strain evidence="3 4">LE-BIN_3174</strain>
    </source>
</reference>
<evidence type="ECO:0000259" key="2">
    <source>
        <dbReference type="PROSITE" id="PS50011"/>
    </source>
</evidence>
<dbReference type="SUPFAM" id="SSF56112">
    <property type="entry name" value="Protein kinase-like (PK-like)"/>
    <property type="match status" value="1"/>
</dbReference>
<dbReference type="InterPro" id="IPR000719">
    <property type="entry name" value="Prot_kinase_dom"/>
</dbReference>
<accession>A0A4R0R0G9</accession>
<sequence length="904" mass="101349">MNFPAVGESQPPPPPPTYANSPRKNCSTKIMPDSHFGELRPYLMKTLPAKIPEVSAEWFLQHVVSKVDDRDVKEVMAKLNQDGIIVGGRWSYYSQDPSDMKQDEDSAYKYIEDISNAVLAVAAPVLKRRDSKKRITARTRCIPRRVAKSESENSGYKHDAGTILEKTTASPPLHLADLYNPDNAINWEFKLKRDAESVNENRQQFLGNAAHMMFNDPSRRFRYSVSIEDTDVRFWFLSRSICFATKIFNLATTPEPLIHFLMAVSFASRAELGYDPTVKRVAINNEIAYEYTVVGKQGKKHVFRTVEHALFSHQSHRILGRATRIWKVREVNAKGEFISPEHVLKDYWMSQNSKTEGNIQAEILEAARKARAEKGVSSDDISKHFMHILHDTVVRIGGKQDSSLSYLPNFHMPPETCGTLVLQLNITRNPTKAQISKSHNGSIAGNHPAMTPPSGNGDWPMLAGRYYEHRKHCRLVFEEVGTPLYKLRNHRTIFKSLSFALDGLKVLHEARFVHRDISTGNLLFWIAKNGEIQCKISDLEYARPYLKEIKDDDDTPPVFRTGTPAYMAVEVLSQNHLANLINFGPRAKPKRRADPSASNRLPTPVVDVLHNYAHDVEGLWWIGMWTLLYTTTPQLAEQLVNSKFSNEQELHANKIFPPIISCSQDRQSCLTGDRFFDILVGRLPLEFQLAGDIMGEARVALMDFYEQLESPLTKDRLQDHDRFASLYETMTPPLASLASEALDADQVWFDDRRKELEAQELAQAAADKKAAKEAAKEAAQQEEAAGQKRASTKRKQGEDAQPEDQNADTRASKKSRTSKVAKPSASASANNIAEPSTSRTTKSSTRVPNAKASSSATPAAAPTKKASTRTSAAKASSSKNTSPGQRSPKNTRAPAKPRKRRDSD</sequence>
<gene>
    <name evidence="3" type="ORF">EIP91_010547</name>
</gene>
<feature type="region of interest" description="Disordered" evidence="1">
    <location>
        <begin position="767"/>
        <end position="904"/>
    </location>
</feature>
<dbReference type="PANTHER" id="PTHR38248">
    <property type="entry name" value="FUNK1 6"/>
    <property type="match status" value="1"/>
</dbReference>
<feature type="compositionally biased region" description="Basic residues" evidence="1">
    <location>
        <begin position="895"/>
        <end position="904"/>
    </location>
</feature>
<proteinExistence type="predicted"/>
<dbReference type="InterPro" id="IPR011009">
    <property type="entry name" value="Kinase-like_dom_sf"/>
</dbReference>
<keyword evidence="4" id="KW-1185">Reference proteome</keyword>
<evidence type="ECO:0000256" key="1">
    <source>
        <dbReference type="SAM" id="MobiDB-lite"/>
    </source>
</evidence>
<feature type="domain" description="Protein kinase" evidence="2">
    <location>
        <begin position="288"/>
        <end position="730"/>
    </location>
</feature>
<dbReference type="GO" id="GO:0004672">
    <property type="term" value="F:protein kinase activity"/>
    <property type="evidence" value="ECO:0007669"/>
    <property type="project" value="InterPro"/>
</dbReference>
<evidence type="ECO:0000313" key="3">
    <source>
        <dbReference type="EMBL" id="TCD60211.1"/>
    </source>
</evidence>
<dbReference type="PROSITE" id="PS50011">
    <property type="entry name" value="PROTEIN_KINASE_DOM"/>
    <property type="match status" value="1"/>
</dbReference>
<protein>
    <recommendedName>
        <fullName evidence="2">Protein kinase domain-containing protein</fullName>
    </recommendedName>
</protein>
<dbReference type="InterPro" id="IPR040976">
    <property type="entry name" value="Pkinase_fungal"/>
</dbReference>
<dbReference type="PANTHER" id="PTHR38248:SF2">
    <property type="entry name" value="FUNK1 11"/>
    <property type="match status" value="1"/>
</dbReference>
<dbReference type="GO" id="GO:0005524">
    <property type="term" value="F:ATP binding"/>
    <property type="evidence" value="ECO:0007669"/>
    <property type="project" value="InterPro"/>
</dbReference>
<feature type="region of interest" description="Disordered" evidence="1">
    <location>
        <begin position="436"/>
        <end position="455"/>
    </location>
</feature>
<dbReference type="Proteomes" id="UP000292702">
    <property type="component" value="Unassembled WGS sequence"/>
</dbReference>
<comment type="caution">
    <text evidence="3">The sequence shown here is derived from an EMBL/GenBank/DDBJ whole genome shotgun (WGS) entry which is preliminary data.</text>
</comment>
<feature type="compositionally biased region" description="Basic and acidic residues" evidence="1">
    <location>
        <begin position="767"/>
        <end position="776"/>
    </location>
</feature>
<name>A0A4R0R0G9_9APHY</name>
<dbReference type="AlphaFoldDB" id="A0A4R0R0G9"/>
<evidence type="ECO:0000313" key="4">
    <source>
        <dbReference type="Proteomes" id="UP000292702"/>
    </source>
</evidence>
<feature type="region of interest" description="Disordered" evidence="1">
    <location>
        <begin position="1"/>
        <end position="23"/>
    </location>
</feature>
<dbReference type="Pfam" id="PF17667">
    <property type="entry name" value="Pkinase_fungal"/>
    <property type="match status" value="1"/>
</dbReference>
<dbReference type="Gene3D" id="1.10.510.10">
    <property type="entry name" value="Transferase(Phosphotransferase) domain 1"/>
    <property type="match status" value="1"/>
</dbReference>
<feature type="compositionally biased region" description="Low complexity" evidence="1">
    <location>
        <begin position="820"/>
        <end position="883"/>
    </location>
</feature>
<dbReference type="OrthoDB" id="2803129at2759"/>